<keyword evidence="2" id="KW-0489">Methyltransferase</keyword>
<dbReference type="InterPro" id="IPR051052">
    <property type="entry name" value="Diverse_substrate_MTase"/>
</dbReference>
<protein>
    <recommendedName>
        <fullName evidence="5">Methyltransferase type 11 domain-containing protein</fullName>
    </recommendedName>
</protein>
<name>A0AAJ0LX11_9PEZI</name>
<feature type="region of interest" description="Disordered" evidence="4">
    <location>
        <begin position="1"/>
        <end position="40"/>
    </location>
</feature>
<evidence type="ECO:0000256" key="2">
    <source>
        <dbReference type="ARBA" id="ARBA00022603"/>
    </source>
</evidence>
<dbReference type="GO" id="GO:0032259">
    <property type="term" value="P:methylation"/>
    <property type="evidence" value="ECO:0007669"/>
    <property type="project" value="UniProtKB-KW"/>
</dbReference>
<comment type="caution">
    <text evidence="6">The sequence shown here is derived from an EMBL/GenBank/DDBJ whole genome shotgun (WGS) entry which is preliminary data.</text>
</comment>
<evidence type="ECO:0000256" key="1">
    <source>
        <dbReference type="ARBA" id="ARBA00008361"/>
    </source>
</evidence>
<dbReference type="CDD" id="cd02440">
    <property type="entry name" value="AdoMet_MTases"/>
    <property type="match status" value="1"/>
</dbReference>
<dbReference type="InterPro" id="IPR029063">
    <property type="entry name" value="SAM-dependent_MTases_sf"/>
</dbReference>
<comment type="similarity">
    <text evidence="1">Belongs to the methyltransferase superfamily.</text>
</comment>
<dbReference type="PANTHER" id="PTHR44942">
    <property type="entry name" value="METHYLTRANSF_11 DOMAIN-CONTAINING PROTEIN"/>
    <property type="match status" value="1"/>
</dbReference>
<accession>A0AAJ0LX11</accession>
<dbReference type="Proteomes" id="UP001271007">
    <property type="component" value="Unassembled WGS sequence"/>
</dbReference>
<dbReference type="Pfam" id="PF08241">
    <property type="entry name" value="Methyltransf_11"/>
    <property type="match status" value="1"/>
</dbReference>
<evidence type="ECO:0000313" key="7">
    <source>
        <dbReference type="Proteomes" id="UP001271007"/>
    </source>
</evidence>
<feature type="compositionally biased region" description="Basic and acidic residues" evidence="4">
    <location>
        <begin position="340"/>
        <end position="354"/>
    </location>
</feature>
<dbReference type="PANTHER" id="PTHR44942:SF4">
    <property type="entry name" value="METHYLTRANSFERASE TYPE 11 DOMAIN-CONTAINING PROTEIN"/>
    <property type="match status" value="1"/>
</dbReference>
<keyword evidence="3" id="KW-0808">Transferase</keyword>
<sequence>MAMKPVLTSLGIPNGNNDDAMPDSSKVVSPTDSENAEKNMAALEESMNGKLQITTNTASETAPPQDFSSDPLSATALTSPLHSINWDAVGAGSINGIANNSFPTSWETSSASLWESFKRTGPRYPPSLEKLIFDYHHKHGKSWQLAHDAGAGSGVYSPVLARYFRHVHVSDPNPTGLATSRQALSAWMAETKKSRGRFTFSNSKAEQGHESVADKTVDMVVMMEGAHFTNPEVMVRSAAQTLASQGTLALVSYSPVCRVTGNPGANDAVQRLHAAWGAQPWDVVCGDARGKKNFSQGLDFVPLPEDIFDPTKTRRITINTAGKGSSAFASLVPGAAADASDNKVRVNSERRQDFSSENGDDQAKGWRQEVGPEFFRSMTAALYGPGAVTQFEKHFQEIQKIVHETSPNGIMITVEWTVAVVLATRK</sequence>
<reference evidence="6" key="1">
    <citation type="submission" date="2023-04" db="EMBL/GenBank/DDBJ databases">
        <title>Black Yeasts Isolated from many extreme environments.</title>
        <authorList>
            <person name="Coleine C."/>
            <person name="Stajich J.E."/>
            <person name="Selbmann L."/>
        </authorList>
    </citation>
    <scope>NUCLEOTIDE SEQUENCE</scope>
    <source>
        <strain evidence="6">CCFEE 5312</strain>
    </source>
</reference>
<dbReference type="Gene3D" id="3.40.50.150">
    <property type="entry name" value="Vaccinia Virus protein VP39"/>
    <property type="match status" value="1"/>
</dbReference>
<dbReference type="GO" id="GO:0008757">
    <property type="term" value="F:S-adenosylmethionine-dependent methyltransferase activity"/>
    <property type="evidence" value="ECO:0007669"/>
    <property type="project" value="InterPro"/>
</dbReference>
<dbReference type="SUPFAM" id="SSF53335">
    <property type="entry name" value="S-adenosyl-L-methionine-dependent methyltransferases"/>
    <property type="match status" value="1"/>
</dbReference>
<dbReference type="EMBL" id="JAWDJX010000001">
    <property type="protein sequence ID" value="KAK3058557.1"/>
    <property type="molecule type" value="Genomic_DNA"/>
</dbReference>
<dbReference type="InterPro" id="IPR013216">
    <property type="entry name" value="Methyltransf_11"/>
</dbReference>
<organism evidence="6 7">
    <name type="scientific">Extremus antarcticus</name>
    <dbReference type="NCBI Taxonomy" id="702011"/>
    <lineage>
        <taxon>Eukaryota</taxon>
        <taxon>Fungi</taxon>
        <taxon>Dikarya</taxon>
        <taxon>Ascomycota</taxon>
        <taxon>Pezizomycotina</taxon>
        <taxon>Dothideomycetes</taxon>
        <taxon>Dothideomycetidae</taxon>
        <taxon>Mycosphaerellales</taxon>
        <taxon>Extremaceae</taxon>
        <taxon>Extremus</taxon>
    </lineage>
</organism>
<gene>
    <name evidence="6" type="ORF">LTR09_000121</name>
</gene>
<proteinExistence type="inferred from homology"/>
<evidence type="ECO:0000256" key="4">
    <source>
        <dbReference type="SAM" id="MobiDB-lite"/>
    </source>
</evidence>
<feature type="region of interest" description="Disordered" evidence="4">
    <location>
        <begin position="339"/>
        <end position="365"/>
    </location>
</feature>
<evidence type="ECO:0000256" key="3">
    <source>
        <dbReference type="ARBA" id="ARBA00022679"/>
    </source>
</evidence>
<dbReference type="AlphaFoldDB" id="A0AAJ0LX11"/>
<evidence type="ECO:0000259" key="5">
    <source>
        <dbReference type="Pfam" id="PF08241"/>
    </source>
</evidence>
<keyword evidence="7" id="KW-1185">Reference proteome</keyword>
<evidence type="ECO:0000313" key="6">
    <source>
        <dbReference type="EMBL" id="KAK3058557.1"/>
    </source>
</evidence>
<feature type="domain" description="Methyltransferase type 11" evidence="5">
    <location>
        <begin position="148"/>
        <end position="249"/>
    </location>
</feature>